<dbReference type="Proteomes" id="UP000002624">
    <property type="component" value="Unassembled WGS sequence"/>
</dbReference>
<feature type="region of interest" description="Disordered" evidence="1">
    <location>
        <begin position="233"/>
        <end position="256"/>
    </location>
</feature>
<organism evidence="2 3">
    <name type="scientific">Ajellomyces capsulatus (strain H143)</name>
    <name type="common">Darling's disease fungus</name>
    <name type="synonym">Histoplasma capsulatum</name>
    <dbReference type="NCBI Taxonomy" id="544712"/>
    <lineage>
        <taxon>Eukaryota</taxon>
        <taxon>Fungi</taxon>
        <taxon>Dikarya</taxon>
        <taxon>Ascomycota</taxon>
        <taxon>Pezizomycotina</taxon>
        <taxon>Eurotiomycetes</taxon>
        <taxon>Eurotiomycetidae</taxon>
        <taxon>Onygenales</taxon>
        <taxon>Ajellomycetaceae</taxon>
        <taxon>Histoplasma</taxon>
    </lineage>
</organism>
<accession>C6H3K8</accession>
<gene>
    <name evidence="2" type="ORF">HCDG_01261</name>
</gene>
<evidence type="ECO:0000313" key="2">
    <source>
        <dbReference type="EMBL" id="EER45682.1"/>
    </source>
</evidence>
<evidence type="ECO:0000256" key="1">
    <source>
        <dbReference type="SAM" id="MobiDB-lite"/>
    </source>
</evidence>
<dbReference type="OrthoDB" id="2563155at2759"/>
<feature type="region of interest" description="Disordered" evidence="1">
    <location>
        <begin position="1"/>
        <end position="35"/>
    </location>
</feature>
<dbReference type="AlphaFoldDB" id="C6H3K8"/>
<sequence>MATGKYIPPALRNNKGEINDQRQQPQDQQEPLNSMPTSYQLKDTKTYFGHSFRHGVCDKLHNLNSSSSSSNYYYNKSFSKCGKSPAPATTTTCSPRERQRWQGTLNTTAKDPHTLAYIVLFREAHPFWETKREILCKSNLHLLPESIAATLNPQGNTMPPLSFAGYYRICSVHYLAPRSRELAAYLEVKFGTQHRTSEKWIGSLSRRWAVVTLDLDGGRGAALVPAVMAEVDGDRSRGDVERERETKRGPEAAECQ</sequence>
<proteinExistence type="predicted"/>
<evidence type="ECO:0000313" key="3">
    <source>
        <dbReference type="Proteomes" id="UP000002624"/>
    </source>
</evidence>
<dbReference type="OMA" id="AHPFWET"/>
<name>C6H3K8_AJECH</name>
<protein>
    <submittedName>
        <fullName evidence="2">Uncharacterized protein</fullName>
    </submittedName>
</protein>
<dbReference type="HOGENOM" id="CLU_074837_0_0_1"/>
<reference evidence="3" key="1">
    <citation type="submission" date="2009-05" db="EMBL/GenBank/DDBJ databases">
        <title>The genome sequence of Ajellomyces capsulatus strain H143.</title>
        <authorList>
            <person name="Champion M."/>
            <person name="Cuomo C.A."/>
            <person name="Ma L.-J."/>
            <person name="Henn M.R."/>
            <person name="Sil A."/>
            <person name="Goldman B."/>
            <person name="Young S.K."/>
            <person name="Kodira C.D."/>
            <person name="Zeng Q."/>
            <person name="Koehrsen M."/>
            <person name="Alvarado L."/>
            <person name="Berlin A.M."/>
            <person name="Borenstein D."/>
            <person name="Chen Z."/>
            <person name="Engels R."/>
            <person name="Freedman E."/>
            <person name="Gellesch M."/>
            <person name="Goldberg J."/>
            <person name="Griggs A."/>
            <person name="Gujja S."/>
            <person name="Heiman D.I."/>
            <person name="Hepburn T.A."/>
            <person name="Howarth C."/>
            <person name="Jen D."/>
            <person name="Larson L."/>
            <person name="Lewis B."/>
            <person name="Mehta T."/>
            <person name="Park D."/>
            <person name="Pearson M."/>
            <person name="Roberts A."/>
            <person name="Saif S."/>
            <person name="Shea T.D."/>
            <person name="Shenoy N."/>
            <person name="Sisk P."/>
            <person name="Stolte C."/>
            <person name="Sykes S."/>
            <person name="Walk T."/>
            <person name="White J."/>
            <person name="Yandava C."/>
            <person name="Klein B."/>
            <person name="McEwen J.G."/>
            <person name="Puccia R."/>
            <person name="Goldman G.H."/>
            <person name="Felipe M.S."/>
            <person name="Nino-Vega G."/>
            <person name="San-Blas G."/>
            <person name="Taylor J.W."/>
            <person name="Mendoza L."/>
            <person name="Galagan J.E."/>
            <person name="Nusbaum C."/>
            <person name="Birren B.W."/>
        </authorList>
    </citation>
    <scope>NUCLEOTIDE SEQUENCE [LARGE SCALE GENOMIC DNA]</scope>
    <source>
        <strain evidence="3">H143</strain>
    </source>
</reference>
<dbReference type="EMBL" id="GG692419">
    <property type="protein sequence ID" value="EER45682.1"/>
    <property type="molecule type" value="Genomic_DNA"/>
</dbReference>
<dbReference type="VEuPathDB" id="FungiDB:HCDG_01261"/>